<dbReference type="EMBL" id="JABXYJ010000016">
    <property type="protein sequence ID" value="NVO79459.1"/>
    <property type="molecule type" value="Genomic_DNA"/>
</dbReference>
<dbReference type="GO" id="GO:0003677">
    <property type="term" value="F:DNA binding"/>
    <property type="evidence" value="ECO:0007669"/>
    <property type="project" value="InterPro"/>
</dbReference>
<dbReference type="AlphaFoldDB" id="A0A850QK72"/>
<dbReference type="GO" id="GO:0004803">
    <property type="term" value="F:transposase activity"/>
    <property type="evidence" value="ECO:0007669"/>
    <property type="project" value="InterPro"/>
</dbReference>
<organism evidence="2 3">
    <name type="scientific">Undibacterium oligocarboniphilum</name>
    <dbReference type="NCBI Taxonomy" id="666702"/>
    <lineage>
        <taxon>Bacteria</taxon>
        <taxon>Pseudomonadati</taxon>
        <taxon>Pseudomonadota</taxon>
        <taxon>Betaproteobacteria</taxon>
        <taxon>Burkholderiales</taxon>
        <taxon>Oxalobacteraceae</taxon>
        <taxon>Undibacterium</taxon>
    </lineage>
</organism>
<evidence type="ECO:0000313" key="3">
    <source>
        <dbReference type="Proteomes" id="UP000588051"/>
    </source>
</evidence>
<dbReference type="InterPro" id="IPR036515">
    <property type="entry name" value="Transposase_17_sf"/>
</dbReference>
<dbReference type="InterPro" id="IPR002686">
    <property type="entry name" value="Transposase_17"/>
</dbReference>
<dbReference type="GO" id="GO:0006313">
    <property type="term" value="P:DNA transposition"/>
    <property type="evidence" value="ECO:0007669"/>
    <property type="project" value="InterPro"/>
</dbReference>
<proteinExistence type="predicted"/>
<protein>
    <submittedName>
        <fullName evidence="2">Transposase</fullName>
    </submittedName>
</protein>
<dbReference type="SUPFAM" id="SSF143422">
    <property type="entry name" value="Transposase IS200-like"/>
    <property type="match status" value="1"/>
</dbReference>
<evidence type="ECO:0000313" key="2">
    <source>
        <dbReference type="EMBL" id="NVO79459.1"/>
    </source>
</evidence>
<accession>A0A850QK72</accession>
<dbReference type="Pfam" id="PF01797">
    <property type="entry name" value="Y1_Tnp"/>
    <property type="match status" value="1"/>
</dbReference>
<sequence length="57" mass="6346">MSVVEDHSMISHVYMYLSVPSKSSVSKIVGFMNGKSAILIAMHVGGRQRNFTGKVFW</sequence>
<evidence type="ECO:0000259" key="1">
    <source>
        <dbReference type="Pfam" id="PF01797"/>
    </source>
</evidence>
<name>A0A850QK72_9BURK</name>
<gene>
    <name evidence="2" type="ORF">HV832_16700</name>
</gene>
<dbReference type="Proteomes" id="UP000588051">
    <property type="component" value="Unassembled WGS sequence"/>
</dbReference>
<comment type="caution">
    <text evidence="2">The sequence shown here is derived from an EMBL/GenBank/DDBJ whole genome shotgun (WGS) entry which is preliminary data.</text>
</comment>
<feature type="domain" description="Transposase IS200-like" evidence="1">
    <location>
        <begin position="3"/>
        <end position="57"/>
    </location>
</feature>
<reference evidence="2 3" key="1">
    <citation type="submission" date="2020-06" db="EMBL/GenBank/DDBJ databases">
        <authorList>
            <person name="Qiu C."/>
            <person name="Liu Z."/>
        </authorList>
    </citation>
    <scope>NUCLEOTIDE SEQUENCE [LARGE SCALE GENOMIC DNA]</scope>
    <source>
        <strain evidence="2 3">EM 1</strain>
    </source>
</reference>
<keyword evidence="3" id="KW-1185">Reference proteome</keyword>